<comment type="caution">
    <text evidence="2">The sequence shown here is derived from an EMBL/GenBank/DDBJ whole genome shotgun (WGS) entry which is preliminary data.</text>
</comment>
<keyword evidence="3" id="KW-1185">Reference proteome</keyword>
<accession>A0A7J0EHZ2</accession>
<keyword evidence="1" id="KW-0472">Membrane</keyword>
<sequence>MQPGTCCHPPKAWLVARSSCRRRLDQCMGAVRGKFAAQVTFCPLRCFELAADRCVSTELRSSDPVELVIEQQSGSGACLNSARSNTWYSIPLSMPSKTSRQVMHTACVTMMLIMIVMSTIALASSSQPFSSPLPSPASLHDHHPDIELLGHYRIQSTIQEDDNCLPSLTHHGEQKDEQNQDMIVEEDYGFWNPTPYFEGGGSAPIPHTDPFSISVET</sequence>
<feature type="transmembrane region" description="Helical" evidence="1">
    <location>
        <begin position="102"/>
        <end position="123"/>
    </location>
</feature>
<evidence type="ECO:0000313" key="2">
    <source>
        <dbReference type="EMBL" id="GFY86103.1"/>
    </source>
</evidence>
<evidence type="ECO:0000313" key="3">
    <source>
        <dbReference type="Proteomes" id="UP000585474"/>
    </source>
</evidence>
<evidence type="ECO:0008006" key="4">
    <source>
        <dbReference type="Google" id="ProtNLM"/>
    </source>
</evidence>
<dbReference type="EMBL" id="BJWL01000004">
    <property type="protein sequence ID" value="GFY86103.1"/>
    <property type="molecule type" value="Genomic_DNA"/>
</dbReference>
<evidence type="ECO:0000256" key="1">
    <source>
        <dbReference type="SAM" id="Phobius"/>
    </source>
</evidence>
<dbReference type="OrthoDB" id="1749326at2759"/>
<reference evidence="2 3" key="1">
    <citation type="submission" date="2019-07" db="EMBL/GenBank/DDBJ databases">
        <title>De Novo Assembly of kiwifruit Actinidia rufa.</title>
        <authorList>
            <person name="Sugita-Konishi S."/>
            <person name="Sato K."/>
            <person name="Mori E."/>
            <person name="Abe Y."/>
            <person name="Kisaki G."/>
            <person name="Hamano K."/>
            <person name="Suezawa K."/>
            <person name="Otani M."/>
            <person name="Fukuda T."/>
            <person name="Manabe T."/>
            <person name="Gomi K."/>
            <person name="Tabuchi M."/>
            <person name="Akimitsu K."/>
            <person name="Kataoka I."/>
        </authorList>
    </citation>
    <scope>NUCLEOTIDE SEQUENCE [LARGE SCALE GENOMIC DNA]</scope>
    <source>
        <strain evidence="3">cv. Fuchu</strain>
    </source>
</reference>
<keyword evidence="1" id="KW-0812">Transmembrane</keyword>
<dbReference type="Proteomes" id="UP000585474">
    <property type="component" value="Unassembled WGS sequence"/>
</dbReference>
<name>A0A7J0EHZ2_9ERIC</name>
<gene>
    <name evidence="2" type="ORF">Acr_04g0008410</name>
</gene>
<organism evidence="2 3">
    <name type="scientific">Actinidia rufa</name>
    <dbReference type="NCBI Taxonomy" id="165716"/>
    <lineage>
        <taxon>Eukaryota</taxon>
        <taxon>Viridiplantae</taxon>
        <taxon>Streptophyta</taxon>
        <taxon>Embryophyta</taxon>
        <taxon>Tracheophyta</taxon>
        <taxon>Spermatophyta</taxon>
        <taxon>Magnoliopsida</taxon>
        <taxon>eudicotyledons</taxon>
        <taxon>Gunneridae</taxon>
        <taxon>Pentapetalae</taxon>
        <taxon>asterids</taxon>
        <taxon>Ericales</taxon>
        <taxon>Actinidiaceae</taxon>
        <taxon>Actinidia</taxon>
    </lineage>
</organism>
<keyword evidence="1" id="KW-1133">Transmembrane helix</keyword>
<dbReference type="AlphaFoldDB" id="A0A7J0EHZ2"/>
<protein>
    <recommendedName>
        <fullName evidence="4">Transmembrane protein</fullName>
    </recommendedName>
</protein>
<proteinExistence type="predicted"/>